<keyword evidence="2" id="KW-0378">Hydrolase</keyword>
<evidence type="ECO:0000256" key="2">
    <source>
        <dbReference type="ARBA" id="ARBA00022801"/>
    </source>
</evidence>
<feature type="signal peptide" evidence="3">
    <location>
        <begin position="1"/>
        <end position="17"/>
    </location>
</feature>
<accession>A0A841HTZ9</accession>
<evidence type="ECO:0000313" key="5">
    <source>
        <dbReference type="EMBL" id="MBB6095468.1"/>
    </source>
</evidence>
<comment type="similarity">
    <text evidence="1">Belongs to the 'GDSL' lipolytic enzyme family.</text>
</comment>
<dbReference type="CDD" id="cd01821">
    <property type="entry name" value="Rhamnogalacturan_acetylesterase_like"/>
    <property type="match status" value="1"/>
</dbReference>
<dbReference type="SUPFAM" id="SSF49785">
    <property type="entry name" value="Galactose-binding domain-like"/>
    <property type="match status" value="1"/>
</dbReference>
<dbReference type="InterPro" id="IPR037459">
    <property type="entry name" value="RhgT-like"/>
</dbReference>
<sequence length="372" mass="41409">MMRLVPLLLLAPAIVDAQTFDLTRTESYDDRRGYGFETSVPTAFSIRAAEGNYRVTVEFADAASARSARILAETRRLMIEPDSGPENATRSFIVNIRNRSLPPLPENAPGGTQVRLNPRELETFTWDDRLTLDFTGARPRSVTIERANVPTVYLAGDSTVTDQQAAPSASWGQMLPRFFKPDVAIANHAESGETLKSFMTGLRLDKILSTLQPGDWLLIQFGHNDQKAQWPQTYAEAATTYRDYLRAYIGEARRRGATPILITSPERRRFDDGGHIVNSHGDYPEAVRAVAREESVAVIDLWSASKQFYESLGPQRAPRAFADEGRDLTHHSDYGAYELARRVVEGMRAADARLTGHLAEQLETDGSPRARG</sequence>
<dbReference type="InterPro" id="IPR036514">
    <property type="entry name" value="SGNH_hydro_sf"/>
</dbReference>
<evidence type="ECO:0000259" key="4">
    <source>
        <dbReference type="Pfam" id="PF13472"/>
    </source>
</evidence>
<keyword evidence="6" id="KW-1185">Reference proteome</keyword>
<evidence type="ECO:0000256" key="3">
    <source>
        <dbReference type="SAM" id="SignalP"/>
    </source>
</evidence>
<dbReference type="PANTHER" id="PTHR43695:SF1">
    <property type="entry name" value="RHAMNOGALACTURONAN ACETYLESTERASE"/>
    <property type="match status" value="1"/>
</dbReference>
<dbReference type="InterPro" id="IPR013830">
    <property type="entry name" value="SGNH_hydro"/>
</dbReference>
<evidence type="ECO:0000256" key="1">
    <source>
        <dbReference type="ARBA" id="ARBA00008668"/>
    </source>
</evidence>
<proteinExistence type="inferred from homology"/>
<feature type="chain" id="PRO_5032629277" evidence="3">
    <location>
        <begin position="18"/>
        <end position="372"/>
    </location>
</feature>
<dbReference type="PANTHER" id="PTHR43695">
    <property type="entry name" value="PUTATIVE (AFU_ORTHOLOGUE AFUA_2G17250)-RELATED"/>
    <property type="match status" value="1"/>
</dbReference>
<comment type="caution">
    <text evidence="5">The sequence shown here is derived from an EMBL/GenBank/DDBJ whole genome shotgun (WGS) entry which is preliminary data.</text>
</comment>
<gene>
    <name evidence="5" type="ORF">HNQ60_004358</name>
</gene>
<evidence type="ECO:0000313" key="6">
    <source>
        <dbReference type="Proteomes" id="UP000588068"/>
    </source>
</evidence>
<feature type="domain" description="SGNH hydrolase-type esterase" evidence="4">
    <location>
        <begin position="156"/>
        <end position="306"/>
    </location>
</feature>
<dbReference type="InterPro" id="IPR008979">
    <property type="entry name" value="Galactose-bd-like_sf"/>
</dbReference>
<organism evidence="5 6">
    <name type="scientific">Povalibacter uvarum</name>
    <dbReference type="NCBI Taxonomy" id="732238"/>
    <lineage>
        <taxon>Bacteria</taxon>
        <taxon>Pseudomonadati</taxon>
        <taxon>Pseudomonadota</taxon>
        <taxon>Gammaproteobacteria</taxon>
        <taxon>Steroidobacterales</taxon>
        <taxon>Steroidobacteraceae</taxon>
        <taxon>Povalibacter</taxon>
    </lineage>
</organism>
<dbReference type="Proteomes" id="UP000588068">
    <property type="component" value="Unassembled WGS sequence"/>
</dbReference>
<dbReference type="Gene3D" id="3.40.50.1110">
    <property type="entry name" value="SGNH hydrolase"/>
    <property type="match status" value="1"/>
</dbReference>
<dbReference type="Pfam" id="PF13472">
    <property type="entry name" value="Lipase_GDSL_2"/>
    <property type="match status" value="1"/>
</dbReference>
<dbReference type="EMBL" id="JACHHZ010000005">
    <property type="protein sequence ID" value="MBB6095468.1"/>
    <property type="molecule type" value="Genomic_DNA"/>
</dbReference>
<dbReference type="SUPFAM" id="SSF52266">
    <property type="entry name" value="SGNH hydrolase"/>
    <property type="match status" value="1"/>
</dbReference>
<dbReference type="GO" id="GO:0016788">
    <property type="term" value="F:hydrolase activity, acting on ester bonds"/>
    <property type="evidence" value="ECO:0007669"/>
    <property type="project" value="UniProtKB-ARBA"/>
</dbReference>
<keyword evidence="3" id="KW-0732">Signal</keyword>
<dbReference type="AlphaFoldDB" id="A0A841HTZ9"/>
<name>A0A841HTZ9_9GAMM</name>
<reference evidence="5 6" key="1">
    <citation type="submission" date="2020-08" db="EMBL/GenBank/DDBJ databases">
        <title>Genomic Encyclopedia of Type Strains, Phase IV (KMG-IV): sequencing the most valuable type-strain genomes for metagenomic binning, comparative biology and taxonomic classification.</title>
        <authorList>
            <person name="Goeker M."/>
        </authorList>
    </citation>
    <scope>NUCLEOTIDE SEQUENCE [LARGE SCALE GENOMIC DNA]</scope>
    <source>
        <strain evidence="5 6">DSM 26723</strain>
    </source>
</reference>
<protein>
    <submittedName>
        <fullName evidence="5">Lysophospholipase L1-like esterase</fullName>
    </submittedName>
</protein>
<dbReference type="Gene3D" id="2.60.120.430">
    <property type="entry name" value="Galactose-binding lectin"/>
    <property type="match status" value="1"/>
</dbReference>